<reference evidence="3" key="1">
    <citation type="journal article" date="2015" name="Genome Announc.">
        <title>Draft genome sequence of Talaromyces cellulolyticus strain Y-94, a source of lignocellulosic biomass-degrading enzymes.</title>
        <authorList>
            <person name="Fujii T."/>
            <person name="Koike H."/>
            <person name="Sawayama S."/>
            <person name="Yano S."/>
            <person name="Inoue H."/>
        </authorList>
    </citation>
    <scope>NUCLEOTIDE SEQUENCE [LARGE SCALE GENOMIC DNA]</scope>
    <source>
        <strain evidence="3">Y-94</strain>
    </source>
</reference>
<keyword evidence="3" id="KW-1185">Reference proteome</keyword>
<feature type="compositionally biased region" description="Polar residues" evidence="1">
    <location>
        <begin position="286"/>
        <end position="300"/>
    </location>
</feature>
<evidence type="ECO:0000256" key="1">
    <source>
        <dbReference type="SAM" id="MobiDB-lite"/>
    </source>
</evidence>
<dbReference type="PANTHER" id="PTHR42023:SF1">
    <property type="entry name" value="BHLH DOMAIN-CONTAINING PROTEIN"/>
    <property type="match status" value="1"/>
</dbReference>
<feature type="compositionally biased region" description="Polar residues" evidence="1">
    <location>
        <begin position="366"/>
        <end position="375"/>
    </location>
</feature>
<dbReference type="PANTHER" id="PTHR42023">
    <property type="entry name" value="BHLH DOMAIN-CONTAINING PROTEIN"/>
    <property type="match status" value="1"/>
</dbReference>
<feature type="compositionally biased region" description="Low complexity" evidence="1">
    <location>
        <begin position="402"/>
        <end position="419"/>
    </location>
</feature>
<evidence type="ECO:0000313" key="3">
    <source>
        <dbReference type="Proteomes" id="UP000053095"/>
    </source>
</evidence>
<feature type="compositionally biased region" description="Polar residues" evidence="1">
    <location>
        <begin position="22"/>
        <end position="39"/>
    </location>
</feature>
<accession>A0A6V8HLV0</accession>
<comment type="caution">
    <text evidence="2">The sequence shown here is derived from an EMBL/GenBank/DDBJ whole genome shotgun (WGS) entry which is preliminary data.</text>
</comment>
<feature type="compositionally biased region" description="Basic and acidic residues" evidence="1">
    <location>
        <begin position="275"/>
        <end position="284"/>
    </location>
</feature>
<protein>
    <submittedName>
        <fullName evidence="2">Uncharacterized protein</fullName>
    </submittedName>
</protein>
<feature type="compositionally biased region" description="Polar residues" evidence="1">
    <location>
        <begin position="53"/>
        <end position="68"/>
    </location>
</feature>
<dbReference type="AlphaFoldDB" id="A0A6V8HLV0"/>
<feature type="region of interest" description="Disordered" evidence="1">
    <location>
        <begin position="1"/>
        <end position="479"/>
    </location>
</feature>
<feature type="compositionally biased region" description="Basic and acidic residues" evidence="1">
    <location>
        <begin position="324"/>
        <end position="339"/>
    </location>
</feature>
<gene>
    <name evidence="2" type="ORF">TCE0_034f11253</name>
</gene>
<feature type="compositionally biased region" description="Polar residues" evidence="1">
    <location>
        <begin position="149"/>
        <end position="178"/>
    </location>
</feature>
<name>A0A6V8HLV0_TALPI</name>
<dbReference type="Proteomes" id="UP000053095">
    <property type="component" value="Unassembled WGS sequence"/>
</dbReference>
<feature type="compositionally biased region" description="Polar residues" evidence="1">
    <location>
        <begin position="185"/>
        <end position="202"/>
    </location>
</feature>
<organism evidence="2 3">
    <name type="scientific">Talaromyces pinophilus</name>
    <name type="common">Penicillium pinophilum</name>
    <dbReference type="NCBI Taxonomy" id="128442"/>
    <lineage>
        <taxon>Eukaryota</taxon>
        <taxon>Fungi</taxon>
        <taxon>Dikarya</taxon>
        <taxon>Ascomycota</taxon>
        <taxon>Pezizomycotina</taxon>
        <taxon>Eurotiomycetes</taxon>
        <taxon>Eurotiomycetidae</taxon>
        <taxon>Eurotiales</taxon>
        <taxon>Trichocomaceae</taxon>
        <taxon>Talaromyces</taxon>
        <taxon>Talaromyces sect. Talaromyces</taxon>
    </lineage>
</organism>
<sequence length="574" mass="63915">MWSRINKNRDHARHTGGHATLESPTGQPVLQTTSGNPLPQKSILKDLPALPIESTQSPNNNRVTSSIYSRDDSGVRFMDGNMPTSPTRNYAEYSRYAEQQEPEISPPDTPVDLSSAQAHSDVSPIDNDRHIFPELPKQRASQLPIPRRNVSNDTPLNVANQSQIGSSNFQVNRTSTQGFEGPPDKSSTSRNTTPQDSRSASPQVGMADAKSKEATRLFSAGKEKLQIFAKTREHNKQREAKPPREQWKGASGRSPLVPPIDTKSTAKNGKKPVHVQRDTEDPTREYLNSNSDTYTITTITAGPPPEEKLRSKTGQFRLRARTASPEKKDLPKEHERKVEPAVSRKASPVIDVPGIDPVTPRDLRQFSGSRANTPTLDAPNDPNITDMFHDLSLPQEPRSRFSASTYAPTEAATTPPGSSHADFPPMPSLEYSPIMTRRRPIPSSAASIKSMKRKPVSADTPTTPEVDIKNLSPEEQTQRRIDSLEGRRRQLSLRKESIKTMLHELTEVIQPSSIAYDMATRDEVKKTVNSLKNELDDIGKEDHEIGLKLVRLYKNLNNVSEYEQSSLWVKRITS</sequence>
<feature type="compositionally biased region" description="Basic and acidic residues" evidence="1">
    <location>
        <begin position="209"/>
        <end position="247"/>
    </location>
</feature>
<evidence type="ECO:0000313" key="2">
    <source>
        <dbReference type="EMBL" id="GAM39584.1"/>
    </source>
</evidence>
<proteinExistence type="predicted"/>
<dbReference type="EMBL" id="DF933830">
    <property type="protein sequence ID" value="GAM39584.1"/>
    <property type="molecule type" value="Genomic_DNA"/>
</dbReference>